<evidence type="ECO:0000256" key="1">
    <source>
        <dbReference type="SAM" id="SignalP"/>
    </source>
</evidence>
<sequence length="99" mass="10878">MIALLKKLLTLVGAISSMLTHVSSKLCRLGLKGLCDIDLKNHKIEHADPDITEAVKVCIIETVKVQFEYMNETETKLPKRLSCSGCKSAVGELQSQPSH</sequence>
<dbReference type="EMBL" id="JAYWIO010000006">
    <property type="protein sequence ID" value="KAK7257260.1"/>
    <property type="molecule type" value="Genomic_DNA"/>
</dbReference>
<proteinExistence type="predicted"/>
<protein>
    <recommendedName>
        <fullName evidence="4">Secreted protein</fullName>
    </recommendedName>
</protein>
<evidence type="ECO:0000313" key="3">
    <source>
        <dbReference type="Proteomes" id="UP001372338"/>
    </source>
</evidence>
<keyword evidence="3" id="KW-1185">Reference proteome</keyword>
<evidence type="ECO:0000313" key="2">
    <source>
        <dbReference type="EMBL" id="KAK7257260.1"/>
    </source>
</evidence>
<comment type="caution">
    <text evidence="2">The sequence shown here is derived from an EMBL/GenBank/DDBJ whole genome shotgun (WGS) entry which is preliminary data.</text>
</comment>
<reference evidence="2 3" key="1">
    <citation type="submission" date="2024-01" db="EMBL/GenBank/DDBJ databases">
        <title>The genomes of 5 underutilized Papilionoideae crops provide insights into root nodulation and disease resistanc.</title>
        <authorList>
            <person name="Yuan L."/>
        </authorList>
    </citation>
    <scope>NUCLEOTIDE SEQUENCE [LARGE SCALE GENOMIC DNA]</scope>
    <source>
        <strain evidence="2">ZHUSHIDOU_FW_LH</strain>
        <tissue evidence="2">Leaf</tissue>
    </source>
</reference>
<dbReference type="AlphaFoldDB" id="A0AAN9HYM0"/>
<gene>
    <name evidence="2" type="ORF">RIF29_31108</name>
</gene>
<name>A0AAN9HYM0_CROPI</name>
<organism evidence="2 3">
    <name type="scientific">Crotalaria pallida</name>
    <name type="common">Smooth rattlebox</name>
    <name type="synonym">Crotalaria striata</name>
    <dbReference type="NCBI Taxonomy" id="3830"/>
    <lineage>
        <taxon>Eukaryota</taxon>
        <taxon>Viridiplantae</taxon>
        <taxon>Streptophyta</taxon>
        <taxon>Embryophyta</taxon>
        <taxon>Tracheophyta</taxon>
        <taxon>Spermatophyta</taxon>
        <taxon>Magnoliopsida</taxon>
        <taxon>eudicotyledons</taxon>
        <taxon>Gunneridae</taxon>
        <taxon>Pentapetalae</taxon>
        <taxon>rosids</taxon>
        <taxon>fabids</taxon>
        <taxon>Fabales</taxon>
        <taxon>Fabaceae</taxon>
        <taxon>Papilionoideae</taxon>
        <taxon>50 kb inversion clade</taxon>
        <taxon>genistoids sensu lato</taxon>
        <taxon>core genistoids</taxon>
        <taxon>Crotalarieae</taxon>
        <taxon>Crotalaria</taxon>
    </lineage>
</organism>
<evidence type="ECO:0008006" key="4">
    <source>
        <dbReference type="Google" id="ProtNLM"/>
    </source>
</evidence>
<feature type="signal peptide" evidence="1">
    <location>
        <begin position="1"/>
        <end position="24"/>
    </location>
</feature>
<feature type="chain" id="PRO_5042983413" description="Secreted protein" evidence="1">
    <location>
        <begin position="25"/>
        <end position="99"/>
    </location>
</feature>
<keyword evidence="1" id="KW-0732">Signal</keyword>
<dbReference type="Proteomes" id="UP001372338">
    <property type="component" value="Unassembled WGS sequence"/>
</dbReference>
<accession>A0AAN9HYM0</accession>